<dbReference type="SMART" id="SM00317">
    <property type="entry name" value="SET"/>
    <property type="match status" value="1"/>
</dbReference>
<dbReference type="CDD" id="cd10518">
    <property type="entry name" value="SET_SETD1-like"/>
    <property type="match status" value="1"/>
</dbReference>
<dbReference type="Pfam" id="PF00856">
    <property type="entry name" value="SET"/>
    <property type="match status" value="1"/>
</dbReference>
<keyword evidence="2" id="KW-0808">Transferase</keyword>
<evidence type="ECO:0000256" key="4">
    <source>
        <dbReference type="ARBA" id="ARBA00023015"/>
    </source>
</evidence>
<evidence type="ECO:0000256" key="5">
    <source>
        <dbReference type="ARBA" id="ARBA00023163"/>
    </source>
</evidence>
<keyword evidence="4" id="KW-0805">Transcription regulation</keyword>
<reference evidence="8 9" key="1">
    <citation type="submission" date="2024-01" db="EMBL/GenBank/DDBJ databases">
        <title>The complete chloroplast genome sequence of Lithospermum erythrorhizon: insights into the phylogenetic relationship among Boraginaceae species and the maternal lineages of purple gromwells.</title>
        <authorList>
            <person name="Okada T."/>
            <person name="Watanabe K."/>
        </authorList>
    </citation>
    <scope>NUCLEOTIDE SEQUENCE [LARGE SCALE GENOMIC DNA]</scope>
</reference>
<dbReference type="InterPro" id="IPR046341">
    <property type="entry name" value="SET_dom_sf"/>
</dbReference>
<keyword evidence="3" id="KW-0949">S-adenosyl-L-methionine</keyword>
<dbReference type="PROSITE" id="PS50868">
    <property type="entry name" value="POST_SET"/>
    <property type="match status" value="1"/>
</dbReference>
<evidence type="ECO:0000256" key="2">
    <source>
        <dbReference type="ARBA" id="ARBA00022679"/>
    </source>
</evidence>
<sequence>MVTSYVGRKYNIEKMENNSVFQNDCPIWPLPISPFASSSMVQCNQQEQLNQIRIPGDQCGWDWPEELPGIARMHISEIHSDVSCQHLNSGQYRKDGLFPENPEVGYPVTNFLHDGRNKHSLETHNFTFGGPNNSKTCNNSNPVTNKKVIGGLMSDGSPLSSLDCLKEADHVCHSTSDPKGSNSKLENCFISFSDLWNFKCNEKNFDQQNSDGPFKDRYSISSKCELKLGQPSEQSWTRGCESLKSYQNEAPPYEAKSSVLANELLKLGYSRDTMFLSIMDREGIQSDPKHMPKWFGSTNFSCVHGGRSGDVSTHHAFLFPVNAEQHICPKAANGMMDGNHAVVGKQIFEPSIPKGNRAGFPGVRDHEIGGESNDIFLFGKKINDKGRARSLDNSHKAAELNLKCFPIFSGGENMQMLAAQDLVESCKHSPLHRSIHEFETLKMSCDKTQNFFCSSTPGGSEVVSGSKKTHLLLTPWMDAGTDELALFTGLAKNYNLSDLSQKADCTKTNKFQHVYDVYSPDQSLLSSKHALFNSSQWRDVPRKMTMSCDRCKNNSLVDEGSGISSNCKNCVFYPAALSHERDFHGVGQWDDFEIENKAKRKINNESSENFELLKRKRLHCSVPISSEVHIGESNSCNSFTVTSSGDDSSFFKQKVKPIVCHKYGIITNGSPMKQTRIVSMKNVLIAAKRSSNTEHYEIHGILQSEVEGPNVEKVGFCGCCVDHATQKQSSADDCTTGKKEEFTCSRTEGYKGRKCSCSWCSVSHCLDGDYRCHVPQDQLNVWLHIHTHKSFPRGQLDSKTEFEYDSREQYARFKQSKGWKHLLVYKSIIHGHGLYTSQFIPRGSVVVEYIGEVVGPRVADKRETEYQSGKKMQYKGACYLFKVDKEQIIDGTRKGGIARFVNHSCLPNCVAKVISVRNEKKVVFYADREIYPGEEVTYDYHFKKEDVGEKIHCNCRSRNCRRYLN</sequence>
<dbReference type="Gene3D" id="2.170.270.10">
    <property type="entry name" value="SET domain"/>
    <property type="match status" value="1"/>
</dbReference>
<keyword evidence="9" id="KW-1185">Reference proteome</keyword>
<evidence type="ECO:0000256" key="1">
    <source>
        <dbReference type="ARBA" id="ARBA00022603"/>
    </source>
</evidence>
<dbReference type="Proteomes" id="UP001454036">
    <property type="component" value="Unassembled WGS sequence"/>
</dbReference>
<keyword evidence="1" id="KW-0489">Methyltransferase</keyword>
<dbReference type="GO" id="GO:0045893">
    <property type="term" value="P:positive regulation of DNA-templated transcription"/>
    <property type="evidence" value="ECO:0007669"/>
    <property type="project" value="TreeGrafter"/>
</dbReference>
<dbReference type="PROSITE" id="PS50280">
    <property type="entry name" value="SET"/>
    <property type="match status" value="1"/>
</dbReference>
<dbReference type="EMBL" id="BAABME010013423">
    <property type="protein sequence ID" value="GAA0186153.1"/>
    <property type="molecule type" value="Genomic_DNA"/>
</dbReference>
<accession>A0AAV3RWV2</accession>
<name>A0AAV3RWV2_LITER</name>
<dbReference type="InterPro" id="IPR001214">
    <property type="entry name" value="SET_dom"/>
</dbReference>
<proteinExistence type="predicted"/>
<protein>
    <submittedName>
        <fullName evidence="8">Uncharacterized protein</fullName>
    </submittedName>
</protein>
<dbReference type="GO" id="GO:0042800">
    <property type="term" value="F:histone H3K4 methyltransferase activity"/>
    <property type="evidence" value="ECO:0007669"/>
    <property type="project" value="TreeGrafter"/>
</dbReference>
<feature type="domain" description="SET" evidence="6">
    <location>
        <begin position="820"/>
        <end position="941"/>
    </location>
</feature>
<dbReference type="PANTHER" id="PTHR45838">
    <property type="entry name" value="HISTONE-LYSINE-N-METHYLTRANSFERASE 2 KMT2 FAMILY MEMBER"/>
    <property type="match status" value="1"/>
</dbReference>
<gene>
    <name evidence="8" type="ORF">LIER_33441</name>
</gene>
<evidence type="ECO:0000256" key="3">
    <source>
        <dbReference type="ARBA" id="ARBA00022691"/>
    </source>
</evidence>
<dbReference type="InterPro" id="IPR003616">
    <property type="entry name" value="Post-SET_dom"/>
</dbReference>
<evidence type="ECO:0000259" key="6">
    <source>
        <dbReference type="PROSITE" id="PS50280"/>
    </source>
</evidence>
<evidence type="ECO:0000313" key="8">
    <source>
        <dbReference type="EMBL" id="GAA0186153.1"/>
    </source>
</evidence>
<dbReference type="GO" id="GO:0032259">
    <property type="term" value="P:methylation"/>
    <property type="evidence" value="ECO:0007669"/>
    <property type="project" value="UniProtKB-KW"/>
</dbReference>
<dbReference type="SUPFAM" id="SSF82199">
    <property type="entry name" value="SET domain"/>
    <property type="match status" value="1"/>
</dbReference>
<evidence type="ECO:0000259" key="7">
    <source>
        <dbReference type="PROSITE" id="PS50868"/>
    </source>
</evidence>
<dbReference type="GO" id="GO:0035097">
    <property type="term" value="C:histone methyltransferase complex"/>
    <property type="evidence" value="ECO:0007669"/>
    <property type="project" value="TreeGrafter"/>
</dbReference>
<keyword evidence="5" id="KW-0804">Transcription</keyword>
<organism evidence="8 9">
    <name type="scientific">Lithospermum erythrorhizon</name>
    <name type="common">Purple gromwell</name>
    <name type="synonym">Lithospermum officinale var. erythrorhizon</name>
    <dbReference type="NCBI Taxonomy" id="34254"/>
    <lineage>
        <taxon>Eukaryota</taxon>
        <taxon>Viridiplantae</taxon>
        <taxon>Streptophyta</taxon>
        <taxon>Embryophyta</taxon>
        <taxon>Tracheophyta</taxon>
        <taxon>Spermatophyta</taxon>
        <taxon>Magnoliopsida</taxon>
        <taxon>eudicotyledons</taxon>
        <taxon>Gunneridae</taxon>
        <taxon>Pentapetalae</taxon>
        <taxon>asterids</taxon>
        <taxon>lamiids</taxon>
        <taxon>Boraginales</taxon>
        <taxon>Boraginaceae</taxon>
        <taxon>Boraginoideae</taxon>
        <taxon>Lithospermeae</taxon>
        <taxon>Lithospermum</taxon>
    </lineage>
</organism>
<dbReference type="AlphaFoldDB" id="A0AAV3RWV2"/>
<dbReference type="PANTHER" id="PTHR45838:SF4">
    <property type="entry name" value="HISTONE-LYSINE N-METHYLTRANSFERASE TRITHORAX"/>
    <property type="match status" value="1"/>
</dbReference>
<evidence type="ECO:0000313" key="9">
    <source>
        <dbReference type="Proteomes" id="UP001454036"/>
    </source>
</evidence>
<feature type="domain" description="Post-SET" evidence="7">
    <location>
        <begin position="949"/>
        <end position="965"/>
    </location>
</feature>
<comment type="caution">
    <text evidence="8">The sequence shown here is derived from an EMBL/GenBank/DDBJ whole genome shotgun (WGS) entry which is preliminary data.</text>
</comment>